<dbReference type="GO" id="GO:0050897">
    <property type="term" value="F:cobalt ion binding"/>
    <property type="evidence" value="ECO:0007669"/>
    <property type="project" value="UniProtKB-UniRule"/>
</dbReference>
<dbReference type="NCBIfam" id="NF009557">
    <property type="entry name" value="PRK13009.1"/>
    <property type="match status" value="1"/>
</dbReference>
<evidence type="ECO:0000256" key="12">
    <source>
        <dbReference type="ARBA" id="ARBA00023285"/>
    </source>
</evidence>
<dbReference type="UniPathway" id="UPA00034">
    <property type="reaction ID" value="UER00021"/>
</dbReference>
<proteinExistence type="inferred from homology"/>
<dbReference type="GO" id="GO:0006526">
    <property type="term" value="P:L-arginine biosynthetic process"/>
    <property type="evidence" value="ECO:0007669"/>
    <property type="project" value="TreeGrafter"/>
</dbReference>
<evidence type="ECO:0000259" key="16">
    <source>
        <dbReference type="Pfam" id="PF07687"/>
    </source>
</evidence>
<evidence type="ECO:0000313" key="18">
    <source>
        <dbReference type="Proteomes" id="UP000637906"/>
    </source>
</evidence>
<comment type="pathway">
    <text evidence="1 15">Amino-acid biosynthesis; L-lysine biosynthesis via DAP pathway; LL-2,6-diaminopimelate from (S)-tetrahydrodipicolinate (succinylase route): step 3/3.</text>
</comment>
<comment type="catalytic activity">
    <reaction evidence="14 15">
        <text>N-succinyl-(2S,6S)-2,6-diaminopimelate + H2O = (2S,6S)-2,6-diaminopimelate + succinate</text>
        <dbReference type="Rhea" id="RHEA:22608"/>
        <dbReference type="ChEBI" id="CHEBI:15377"/>
        <dbReference type="ChEBI" id="CHEBI:30031"/>
        <dbReference type="ChEBI" id="CHEBI:57609"/>
        <dbReference type="ChEBI" id="CHEBI:58087"/>
        <dbReference type="EC" id="3.5.1.18"/>
    </reaction>
</comment>
<feature type="active site" description="Proton acceptor" evidence="15">
    <location>
        <position position="138"/>
    </location>
</feature>
<dbReference type="EMBL" id="BNGU01000016">
    <property type="protein sequence ID" value="GHM59511.1"/>
    <property type="molecule type" value="Genomic_DNA"/>
</dbReference>
<dbReference type="InterPro" id="IPR002933">
    <property type="entry name" value="Peptidase_M20"/>
</dbReference>
<name>A0A8J3HPL2_9RICK</name>
<feature type="binding site" evidence="15">
    <location>
        <position position="353"/>
    </location>
    <ligand>
        <name>Zn(2+)</name>
        <dbReference type="ChEBI" id="CHEBI:29105"/>
        <label>2</label>
    </ligand>
</feature>
<keyword evidence="10 15" id="KW-0220">Diaminopimelate biosynthesis</keyword>
<dbReference type="InterPro" id="IPR011650">
    <property type="entry name" value="Peptidase_M20_dimer"/>
</dbReference>
<evidence type="ECO:0000256" key="15">
    <source>
        <dbReference type="HAMAP-Rule" id="MF_01690"/>
    </source>
</evidence>
<dbReference type="NCBIfam" id="TIGR01246">
    <property type="entry name" value="dapE_proteo"/>
    <property type="match status" value="1"/>
</dbReference>
<evidence type="ECO:0000256" key="2">
    <source>
        <dbReference type="ARBA" id="ARBA00006746"/>
    </source>
</evidence>
<evidence type="ECO:0000256" key="5">
    <source>
        <dbReference type="ARBA" id="ARBA00022391"/>
    </source>
</evidence>
<dbReference type="GO" id="GO:0008270">
    <property type="term" value="F:zinc ion binding"/>
    <property type="evidence" value="ECO:0007669"/>
    <property type="project" value="UniProtKB-UniRule"/>
</dbReference>
<evidence type="ECO:0000256" key="3">
    <source>
        <dbReference type="ARBA" id="ARBA00011738"/>
    </source>
</evidence>
<dbReference type="CDD" id="cd03891">
    <property type="entry name" value="M20_DapE_proteobac"/>
    <property type="match status" value="1"/>
</dbReference>
<dbReference type="SUPFAM" id="SSF55031">
    <property type="entry name" value="Bacterial exopeptidase dimerisation domain"/>
    <property type="match status" value="1"/>
</dbReference>
<sequence>MIIDVVELTKKLISFPSITPQDAGAINFLKEILEKYNFNCHCLDFSNGSVTVKNLYARFSNKSPNLCFAGHTDVVPPGDIKQWISDPFKPEIRNGILYGRGAVDMKTTICAFIVAVLELLNEKYEIDGSISLIITGDEEGDFSDYGTKSVLKWMRQNQQEIDYCIVGEPTSKDALGDTIKIGSRGSANFNLKCYGTQGHVAYSQFADNPVSRMMLMLQRIKDSVPDRGSEYFDPSNCEITTVDVGNDTTNIIPGLITARFNVRYNDHYTPDILFALINNICSEVTKKYELSMDKGREVFVVTPNQYTDIIVDSIKKITGINAKFSTSGGTSDAAFIKDMCPVVEFGLLNKTAHKIDENVAVDDIYKITRIYKEFIKNFFELKKL</sequence>
<dbReference type="Pfam" id="PF01546">
    <property type="entry name" value="Peptidase_M20"/>
    <property type="match status" value="1"/>
</dbReference>
<feature type="binding site" evidence="15">
    <location>
        <position position="104"/>
    </location>
    <ligand>
        <name>Zn(2+)</name>
        <dbReference type="ChEBI" id="CHEBI:29105"/>
        <label>1</label>
    </ligand>
</feature>
<feature type="binding site" evidence="15">
    <location>
        <position position="104"/>
    </location>
    <ligand>
        <name>Zn(2+)</name>
        <dbReference type="ChEBI" id="CHEBI:29105"/>
        <label>2</label>
    </ligand>
</feature>
<keyword evidence="8 15" id="KW-0378">Hydrolase</keyword>
<evidence type="ECO:0000313" key="17">
    <source>
        <dbReference type="EMBL" id="GHM59511.1"/>
    </source>
</evidence>
<feature type="binding site" evidence="15">
    <location>
        <position position="71"/>
    </location>
    <ligand>
        <name>Zn(2+)</name>
        <dbReference type="ChEBI" id="CHEBI:29105"/>
        <label>1</label>
    </ligand>
</feature>
<keyword evidence="11 15" id="KW-0457">Lysine biosynthesis</keyword>
<dbReference type="InterPro" id="IPR050072">
    <property type="entry name" value="Peptidase_M20A"/>
</dbReference>
<evidence type="ECO:0000256" key="13">
    <source>
        <dbReference type="ARBA" id="ARBA00031891"/>
    </source>
</evidence>
<dbReference type="EC" id="3.5.1.18" evidence="4 15"/>
<feature type="active site" evidence="15">
    <location>
        <position position="73"/>
    </location>
</feature>
<dbReference type="GO" id="GO:0009089">
    <property type="term" value="P:lysine biosynthetic process via diaminopimelate"/>
    <property type="evidence" value="ECO:0007669"/>
    <property type="project" value="UniProtKB-UniRule"/>
</dbReference>
<evidence type="ECO:0000256" key="14">
    <source>
        <dbReference type="ARBA" id="ARBA00051301"/>
    </source>
</evidence>
<comment type="cofactor">
    <cofactor evidence="15">
        <name>Zn(2+)</name>
        <dbReference type="ChEBI" id="CHEBI:29105"/>
    </cofactor>
    <cofactor evidence="15">
        <name>Co(2+)</name>
        <dbReference type="ChEBI" id="CHEBI:48828"/>
    </cofactor>
    <text evidence="15">Binds 2 Zn(2+) or Co(2+) ions per subunit.</text>
</comment>
<feature type="binding site" evidence="15">
    <location>
        <position position="168"/>
    </location>
    <ligand>
        <name>Zn(2+)</name>
        <dbReference type="ChEBI" id="CHEBI:29105"/>
        <label>1</label>
    </ligand>
</feature>
<feature type="binding site" evidence="15">
    <location>
        <position position="139"/>
    </location>
    <ligand>
        <name>Zn(2+)</name>
        <dbReference type="ChEBI" id="CHEBI:29105"/>
        <label>2</label>
    </ligand>
</feature>
<feature type="domain" description="Peptidase M20 dimerisation" evidence="16">
    <location>
        <begin position="181"/>
        <end position="288"/>
    </location>
</feature>
<dbReference type="InterPro" id="IPR036264">
    <property type="entry name" value="Bact_exopeptidase_dim_dom"/>
</dbReference>
<dbReference type="InterPro" id="IPR005941">
    <property type="entry name" value="DapE_proteobac"/>
</dbReference>
<comment type="subunit">
    <text evidence="3 15">Homodimer.</text>
</comment>
<evidence type="ECO:0000256" key="1">
    <source>
        <dbReference type="ARBA" id="ARBA00005130"/>
    </source>
</evidence>
<evidence type="ECO:0000256" key="9">
    <source>
        <dbReference type="ARBA" id="ARBA00022833"/>
    </source>
</evidence>
<dbReference type="GO" id="GO:0008777">
    <property type="term" value="F:acetylornithine deacetylase activity"/>
    <property type="evidence" value="ECO:0007669"/>
    <property type="project" value="TreeGrafter"/>
</dbReference>
<keyword evidence="12 15" id="KW-0170">Cobalt</keyword>
<dbReference type="GO" id="GO:0019877">
    <property type="term" value="P:diaminopimelate biosynthetic process"/>
    <property type="evidence" value="ECO:0007669"/>
    <property type="project" value="UniProtKB-UniRule"/>
</dbReference>
<keyword evidence="9 15" id="KW-0862">Zinc</keyword>
<protein>
    <recommendedName>
        <fullName evidence="5 15">Succinyl-diaminopimelate desuccinylase</fullName>
        <shortName evidence="15">SDAP desuccinylase</shortName>
        <ecNumber evidence="4 15">3.5.1.18</ecNumber>
    </recommendedName>
    <alternativeName>
        <fullName evidence="13 15">N-succinyl-LL-2,6-diaminoheptanedioate amidohydrolase</fullName>
    </alternativeName>
</protein>
<dbReference type="PANTHER" id="PTHR43808:SF31">
    <property type="entry name" value="N-ACETYL-L-CITRULLINE DEACETYLASE"/>
    <property type="match status" value="1"/>
</dbReference>
<evidence type="ECO:0000256" key="8">
    <source>
        <dbReference type="ARBA" id="ARBA00022801"/>
    </source>
</evidence>
<dbReference type="Pfam" id="PF07687">
    <property type="entry name" value="M20_dimer"/>
    <property type="match status" value="1"/>
</dbReference>
<dbReference type="Proteomes" id="UP000637906">
    <property type="component" value="Unassembled WGS sequence"/>
</dbReference>
<dbReference type="PANTHER" id="PTHR43808">
    <property type="entry name" value="ACETYLORNITHINE DEACETYLASE"/>
    <property type="match status" value="1"/>
</dbReference>
<evidence type="ECO:0000256" key="6">
    <source>
        <dbReference type="ARBA" id="ARBA00022605"/>
    </source>
</evidence>
<keyword evidence="7 15" id="KW-0479">Metal-binding</keyword>
<evidence type="ECO:0000256" key="11">
    <source>
        <dbReference type="ARBA" id="ARBA00023154"/>
    </source>
</evidence>
<dbReference type="HAMAP" id="MF_01690">
    <property type="entry name" value="DapE"/>
    <property type="match status" value="1"/>
</dbReference>
<accession>A0A8J3HPL2</accession>
<reference evidence="17 18" key="1">
    <citation type="journal article" date="2021" name="Microb. Ecol.">
        <title>Candidatus Mesenet longicola: Novel Endosymbionts of Brontispa longissima that Induce Cytoplasmic Incompatibility.</title>
        <authorList>
            <person name="Takano S."/>
            <person name="Gotoh Y."/>
            <person name="Hayashi T."/>
        </authorList>
    </citation>
    <scope>NUCLEOTIDE SEQUENCE [LARGE SCALE GENOMIC DNA]</scope>
    <source>
        <strain evidence="17">L5</strain>
    </source>
</reference>
<dbReference type="GO" id="GO:0009014">
    <property type="term" value="F:succinyl-diaminopimelate desuccinylase activity"/>
    <property type="evidence" value="ECO:0007669"/>
    <property type="project" value="UniProtKB-UniRule"/>
</dbReference>
<dbReference type="Gene3D" id="3.40.630.10">
    <property type="entry name" value="Zn peptidases"/>
    <property type="match status" value="2"/>
</dbReference>
<evidence type="ECO:0000256" key="4">
    <source>
        <dbReference type="ARBA" id="ARBA00011921"/>
    </source>
</evidence>
<keyword evidence="18" id="KW-1185">Reference proteome</keyword>
<gene>
    <name evidence="15 17" type="primary">dapE</name>
    <name evidence="17" type="ORF">sL5_05040</name>
</gene>
<organism evidence="17 18">
    <name type="scientific">Candidatus Mesenet longicola</name>
    <dbReference type="NCBI Taxonomy" id="1892558"/>
    <lineage>
        <taxon>Bacteria</taxon>
        <taxon>Pseudomonadati</taxon>
        <taxon>Pseudomonadota</taxon>
        <taxon>Alphaproteobacteria</taxon>
        <taxon>Rickettsiales</taxon>
        <taxon>Anaplasmataceae</taxon>
        <taxon>Candidatus Mesenet</taxon>
    </lineage>
</organism>
<comment type="function">
    <text evidence="15">Catalyzes the hydrolysis of N-succinyl-L,L-diaminopimelic acid (SDAP), forming succinate and LL-2,6-diaminopimelate (DAP), an intermediate involved in the bacterial biosynthesis of lysine and meso-diaminopimelic acid, an essential component of bacterial cell walls.</text>
</comment>
<dbReference type="SUPFAM" id="SSF53187">
    <property type="entry name" value="Zn-dependent exopeptidases"/>
    <property type="match status" value="1"/>
</dbReference>
<evidence type="ECO:0000256" key="7">
    <source>
        <dbReference type="ARBA" id="ARBA00022723"/>
    </source>
</evidence>
<evidence type="ECO:0000256" key="10">
    <source>
        <dbReference type="ARBA" id="ARBA00022915"/>
    </source>
</evidence>
<dbReference type="AlphaFoldDB" id="A0A8J3HPL2"/>
<comment type="caution">
    <text evidence="17">The sequence shown here is derived from an EMBL/GenBank/DDBJ whole genome shotgun (WGS) entry which is preliminary data.</text>
</comment>
<comment type="similarity">
    <text evidence="2 15">Belongs to the peptidase M20A family. DapE subfamily.</text>
</comment>
<keyword evidence="6 15" id="KW-0028">Amino-acid biosynthesis</keyword>